<feature type="transmembrane region" description="Helical" evidence="8">
    <location>
        <begin position="150"/>
        <end position="174"/>
    </location>
</feature>
<name>A0AAW1PTV9_9CHLO</name>
<feature type="transmembrane region" description="Helical" evidence="8">
    <location>
        <begin position="186"/>
        <end position="206"/>
    </location>
</feature>
<reference evidence="10 11" key="1">
    <citation type="journal article" date="2024" name="Nat. Commun.">
        <title>Phylogenomics reveals the evolutionary origins of lichenization in chlorophyte algae.</title>
        <authorList>
            <person name="Puginier C."/>
            <person name="Libourel C."/>
            <person name="Otte J."/>
            <person name="Skaloud P."/>
            <person name="Haon M."/>
            <person name="Grisel S."/>
            <person name="Petersen M."/>
            <person name="Berrin J.G."/>
            <person name="Delaux P.M."/>
            <person name="Dal Grande F."/>
            <person name="Keller J."/>
        </authorList>
    </citation>
    <scope>NUCLEOTIDE SEQUENCE [LARGE SCALE GENOMIC DNA]</scope>
    <source>
        <strain evidence="10 11">SAG 2043</strain>
    </source>
</reference>
<comment type="similarity">
    <text evidence="2">Belongs to the nucleobase:cation symporter-2 (NCS2) (TC 2.A.40) family. Azg-like subfamily.</text>
</comment>
<feature type="compositionally biased region" description="Low complexity" evidence="7">
    <location>
        <begin position="819"/>
        <end position="833"/>
    </location>
</feature>
<feature type="transmembrane region" description="Helical" evidence="8">
    <location>
        <begin position="294"/>
        <end position="310"/>
    </location>
</feature>
<dbReference type="SMART" id="SM00317">
    <property type="entry name" value="SET"/>
    <property type="match status" value="1"/>
</dbReference>
<dbReference type="EMBL" id="JALJOR010000009">
    <property type="protein sequence ID" value="KAK9811846.1"/>
    <property type="molecule type" value="Genomic_DNA"/>
</dbReference>
<evidence type="ECO:0000313" key="11">
    <source>
        <dbReference type="Proteomes" id="UP001489004"/>
    </source>
</evidence>
<evidence type="ECO:0000256" key="5">
    <source>
        <dbReference type="ARBA" id="ARBA00022989"/>
    </source>
</evidence>
<proteinExistence type="inferred from homology"/>
<protein>
    <recommendedName>
        <fullName evidence="9">SET domain-containing protein</fullName>
    </recommendedName>
</protein>
<dbReference type="GO" id="GO:0015853">
    <property type="term" value="P:adenine transport"/>
    <property type="evidence" value="ECO:0007669"/>
    <property type="project" value="TreeGrafter"/>
</dbReference>
<evidence type="ECO:0000256" key="7">
    <source>
        <dbReference type="SAM" id="MobiDB-lite"/>
    </source>
</evidence>
<comment type="subcellular location">
    <subcellularLocation>
        <location evidence="1">Endomembrane system</location>
        <topology evidence="1">Multi-pass membrane protein</topology>
    </subcellularLocation>
</comment>
<evidence type="ECO:0000259" key="9">
    <source>
        <dbReference type="PROSITE" id="PS50280"/>
    </source>
</evidence>
<dbReference type="CDD" id="cd20071">
    <property type="entry name" value="SET_SMYD"/>
    <property type="match status" value="1"/>
</dbReference>
<keyword evidence="11" id="KW-1185">Reference proteome</keyword>
<dbReference type="PANTHER" id="PTHR43337:SF1">
    <property type="entry name" value="XANTHINE_URACIL PERMEASE C887.17-RELATED"/>
    <property type="match status" value="1"/>
</dbReference>
<keyword evidence="4 8" id="KW-0812">Transmembrane</keyword>
<evidence type="ECO:0000256" key="1">
    <source>
        <dbReference type="ARBA" id="ARBA00004127"/>
    </source>
</evidence>
<dbReference type="Pfam" id="PF00856">
    <property type="entry name" value="SET"/>
    <property type="match status" value="1"/>
</dbReference>
<dbReference type="Gene3D" id="2.170.270.10">
    <property type="entry name" value="SET domain"/>
    <property type="match status" value="1"/>
</dbReference>
<comment type="caution">
    <text evidence="10">The sequence shown here is derived from an EMBL/GenBank/DDBJ whole genome shotgun (WGS) entry which is preliminary data.</text>
</comment>
<evidence type="ECO:0000256" key="6">
    <source>
        <dbReference type="ARBA" id="ARBA00023136"/>
    </source>
</evidence>
<gene>
    <name evidence="10" type="ORF">WJX72_011125</name>
</gene>
<keyword evidence="5 8" id="KW-1133">Transmembrane helix</keyword>
<evidence type="ECO:0000256" key="2">
    <source>
        <dbReference type="ARBA" id="ARBA00005697"/>
    </source>
</evidence>
<feature type="transmembrane region" description="Helical" evidence="8">
    <location>
        <begin position="107"/>
        <end position="130"/>
    </location>
</feature>
<keyword evidence="3" id="KW-0813">Transport</keyword>
<evidence type="ECO:0000256" key="3">
    <source>
        <dbReference type="ARBA" id="ARBA00022448"/>
    </source>
</evidence>
<dbReference type="InterPro" id="IPR046341">
    <property type="entry name" value="SET_dom_sf"/>
</dbReference>
<feature type="transmembrane region" description="Helical" evidence="8">
    <location>
        <begin position="468"/>
        <end position="487"/>
    </location>
</feature>
<dbReference type="Pfam" id="PF00860">
    <property type="entry name" value="Xan_ur_permease"/>
    <property type="match status" value="2"/>
</dbReference>
<feature type="transmembrane region" description="Helical" evidence="8">
    <location>
        <begin position="442"/>
        <end position="462"/>
    </location>
</feature>
<feature type="transmembrane region" description="Helical" evidence="8">
    <location>
        <begin position="499"/>
        <end position="525"/>
    </location>
</feature>
<dbReference type="GO" id="GO:0015854">
    <property type="term" value="P:guanine transport"/>
    <property type="evidence" value="ECO:0007669"/>
    <property type="project" value="TreeGrafter"/>
</dbReference>
<dbReference type="Proteomes" id="UP001489004">
    <property type="component" value="Unassembled WGS sequence"/>
</dbReference>
<feature type="domain" description="SET" evidence="9">
    <location>
        <begin position="652"/>
        <end position="1099"/>
    </location>
</feature>
<dbReference type="GO" id="GO:0005886">
    <property type="term" value="C:plasma membrane"/>
    <property type="evidence" value="ECO:0007669"/>
    <property type="project" value="TreeGrafter"/>
</dbReference>
<feature type="region of interest" description="Disordered" evidence="7">
    <location>
        <begin position="813"/>
        <end position="870"/>
    </location>
</feature>
<sequence length="1303" mass="138636">MKFGHRYAVAKDRLNDAVEDSIVGRYFCLVERKSTFTQEIAAGTVTFLTLAYILAVNASIISDTGGPCNSNDCTGPEKGEFDCRFHNNPGYEACVVQVKRSLVTATAAGSLVACVLMGLGANMPVALAPGMGLNAYFSTQVVGYRGTGPVSYQTALAAVFVEGWIFVFLAVTGIRLKLIRMVPRSIMLATSAGIGLFLAFIGLQSAEGLGMVVADSSTLVTLGGCPAQQRAPIYVIPQNSSVCSLDANGVIVQSLPPTGGNHACMGHKMQSGSVWLGLSGLILIGILMSRSVKGSIMCGILFVTIVAWIPNTKASYLGANTSIPGGEARLAYFKHVVDVPNLSKTGAAISFAGFTNGQLWIALITFLYVDFLDATGTLFSMANFINNFIPGFLDENKSFPNQTFAFCVDGLSSVIGSLMGTSPITAFVESASGIREGGRTGITALTVGFYFFISLFFTPIFASIPPYAVGPALITVGALMMINCVRIKWDKSSEALPAFLTILIIPMTYSIAYGVIAGIGTYTIINLFNWVVDQVIDWYQRQREASEEGSEEGSVASGSGDSHNSSVHTNKFVNFVMRAGSGFFGGRRWGQPEDEPAAENKDLHQESSSTADGAEDDAEAPRLSNGDLQHSSHPADNQAKQYFARLCKHIAPDLEVRLDAGEGKGKGVFAKREFEKDELLFKEPPLVGGQDTANKAQALVCSHCFCFLGSIELQVAWRLLSDKYKGGHAPDPELLQELEASTSRLPHTHLFKLPAPVACRGGCSDEVFCSQRCADAAWASYHSLLCCGPQDELPGTSSGPPARFIRTSFDMPPAQRSTQAASGDAQASGSGRQPSPPKAAPSDKGKGKRLHTSSGRSLLDTASLAPSARRDPDALRQFRGHADATNSAFHIAAKVVASTLIAARQRLDHLSLTDFEDEEELCWAALLQAWEPFGMGWKRIWWEAIEKPPDVADEAGFRADVKELAADSLELLSAALYDSRFEPLFSLDVYGSIVGMFELNNLGIWVASPVQDYFLHIDALEGAERAAVHEAAGPLLEALDSSYDAPCEGTAYYALQSCMNHSCAPNCHAMKSAEDVDGSAVLLAKRRVHRGEEVTISYIEEDMTYKERCHALKDYGFRSAETGQHQQRGISHPGRGCVRLLSPLSPLFGRCNLTMSKSLVLSALLLCLALAAQQAACYGDGEIRCSAGSPCPTPVANPYSCLVPVAGSCIVSEDDGECSASSFRPAGPRKACKDASGQASCCGDRTGSCLSASEVSAPCAGGPGNQFCQGKPDGTTCPPNGGTGQCAGGFCNTGLGGTGRKFL</sequence>
<dbReference type="SUPFAM" id="SSF82199">
    <property type="entry name" value="SET domain"/>
    <property type="match status" value="1"/>
</dbReference>
<dbReference type="GO" id="GO:0012505">
    <property type="term" value="C:endomembrane system"/>
    <property type="evidence" value="ECO:0007669"/>
    <property type="project" value="UniProtKB-SubCell"/>
</dbReference>
<dbReference type="InterPro" id="IPR006043">
    <property type="entry name" value="NCS2"/>
</dbReference>
<feature type="transmembrane region" description="Helical" evidence="8">
    <location>
        <begin position="347"/>
        <end position="369"/>
    </location>
</feature>
<dbReference type="PROSITE" id="PS50280">
    <property type="entry name" value="SET"/>
    <property type="match status" value="1"/>
</dbReference>
<evidence type="ECO:0000256" key="8">
    <source>
        <dbReference type="SAM" id="Phobius"/>
    </source>
</evidence>
<dbReference type="InterPro" id="IPR001214">
    <property type="entry name" value="SET_dom"/>
</dbReference>
<organism evidence="10 11">
    <name type="scientific">[Myrmecia] bisecta</name>
    <dbReference type="NCBI Taxonomy" id="41462"/>
    <lineage>
        <taxon>Eukaryota</taxon>
        <taxon>Viridiplantae</taxon>
        <taxon>Chlorophyta</taxon>
        <taxon>core chlorophytes</taxon>
        <taxon>Trebouxiophyceae</taxon>
        <taxon>Trebouxiales</taxon>
        <taxon>Trebouxiaceae</taxon>
        <taxon>Myrmecia</taxon>
    </lineage>
</organism>
<dbReference type="InterPro" id="IPR045018">
    <property type="entry name" value="Azg-like"/>
</dbReference>
<dbReference type="PANTHER" id="PTHR43337">
    <property type="entry name" value="XANTHINE/URACIL PERMEASE C887.17-RELATED"/>
    <property type="match status" value="1"/>
</dbReference>
<feature type="region of interest" description="Disordered" evidence="7">
    <location>
        <begin position="587"/>
        <end position="634"/>
    </location>
</feature>
<accession>A0AAW1PTV9</accession>
<dbReference type="GO" id="GO:0005345">
    <property type="term" value="F:purine nucleobase transmembrane transporter activity"/>
    <property type="evidence" value="ECO:0007669"/>
    <property type="project" value="TreeGrafter"/>
</dbReference>
<evidence type="ECO:0000256" key="4">
    <source>
        <dbReference type="ARBA" id="ARBA00022692"/>
    </source>
</evidence>
<evidence type="ECO:0000313" key="10">
    <source>
        <dbReference type="EMBL" id="KAK9811846.1"/>
    </source>
</evidence>
<keyword evidence="6 8" id="KW-0472">Membrane</keyword>
<feature type="transmembrane region" description="Helical" evidence="8">
    <location>
        <begin position="269"/>
        <end position="287"/>
    </location>
</feature>